<dbReference type="Pfam" id="PF18456">
    <property type="entry name" value="CmlA_N"/>
    <property type="match status" value="1"/>
</dbReference>
<dbReference type="AlphaFoldDB" id="A0A7T2S761"/>
<gene>
    <name evidence="3" type="ORF">I6G66_09100</name>
</gene>
<dbReference type="RefSeq" id="WP_197956765.1">
    <property type="nucleotide sequence ID" value="NZ_CP065668.1"/>
</dbReference>
<sequence length="534" mass="57884">MADATPLYLREDVVAVPRFAGWYAWSFLISPATAALYLANRYVRIMESYLEAPELHAQAVANAAMRGGPFMDWPAERRGDIQALLDETRQRHAGLLSFAADLGQCWELLKTQADGHSMAQLYPRLPDSVRGYAELVYSLTGAPDLRLIEALLYRSPLYDTSAQSTLVMRGGDVRPFALGTPQLERDGAVALQIPYASPANDMLAALRNAPRPFDAIAESLGLEGARADRFHALLTGTPPARRGGDLADTAPVGSARWRYFGHACVLVETPGGRSVLIDPLVPAGGSAGQTPRFTLADLPQRIDCVALTHNHQDHVQLETLLALRSRIGRVLVPAGGGGSLADPSLKLALQAAGFADVQEIGPLEVFSEGDLTVTALPFLGEHADLDIRTKAAWLVDAAGSRLLFAADSNNLEPRLYEHLRPVVGSLQALFIGMECEGAPLSWLYGPLLPAPLDRARDQSRRLDGSDYRRAMGLLRMLQCEQVLVYALGLEPWLSFITSIEFDPESAAMRSVRSLLAACEDLGIPAERLYGKAEG</sequence>
<keyword evidence="3" id="KW-0378">Hydrolase</keyword>
<dbReference type="PANTHER" id="PTHR43546:SF3">
    <property type="entry name" value="UPF0173 METAL-DEPENDENT HYDROLASE MJ1163"/>
    <property type="match status" value="1"/>
</dbReference>
<proteinExistence type="predicted"/>
<reference evidence="3 4" key="1">
    <citation type="submission" date="2020-12" db="EMBL/GenBank/DDBJ databases">
        <title>FDA dAtabase for Regulatory Grade micrObial Sequences (FDA-ARGOS): Supporting development and validation of Infectious Disease Dx tests.</title>
        <authorList>
            <person name="Sproer C."/>
            <person name="Gronow S."/>
            <person name="Severitt S."/>
            <person name="Schroder I."/>
            <person name="Tallon L."/>
            <person name="Sadzewicz L."/>
            <person name="Zhao X."/>
            <person name="Boylan J."/>
            <person name="Ott S."/>
            <person name="Bowen H."/>
            <person name="Vavikolanu K."/>
            <person name="Mehta A."/>
            <person name="Aluvathingal J."/>
            <person name="Nadendla S."/>
            <person name="Lowell S."/>
            <person name="Myers T."/>
            <person name="Yan Y."/>
            <person name="Sichtig H."/>
        </authorList>
    </citation>
    <scope>NUCLEOTIDE SEQUENCE [LARGE SCALE GENOMIC DNA]</scope>
    <source>
        <strain evidence="3 4">FDAARGOS_909</strain>
    </source>
</reference>
<dbReference type="Proteomes" id="UP000594778">
    <property type="component" value="Chromosome"/>
</dbReference>
<name>A0A7T2S761_DELAC</name>
<dbReference type="InterPro" id="IPR001279">
    <property type="entry name" value="Metallo-B-lactamas"/>
</dbReference>
<protein>
    <submittedName>
        <fullName evidence="3">MBL fold metallo-hydrolase</fullName>
    </submittedName>
</protein>
<dbReference type="GO" id="GO:0016787">
    <property type="term" value="F:hydrolase activity"/>
    <property type="evidence" value="ECO:0007669"/>
    <property type="project" value="UniProtKB-KW"/>
</dbReference>
<evidence type="ECO:0000313" key="3">
    <source>
        <dbReference type="EMBL" id="QPS10134.1"/>
    </source>
</evidence>
<evidence type="ECO:0000259" key="1">
    <source>
        <dbReference type="Pfam" id="PF12706"/>
    </source>
</evidence>
<dbReference type="Pfam" id="PF12706">
    <property type="entry name" value="Lactamase_B_2"/>
    <property type="match status" value="1"/>
</dbReference>
<dbReference type="SUPFAM" id="SSF56281">
    <property type="entry name" value="Metallo-hydrolase/oxidoreductase"/>
    <property type="match status" value="1"/>
</dbReference>
<dbReference type="InterPro" id="IPR041141">
    <property type="entry name" value="CmlA_N"/>
</dbReference>
<organism evidence="3 4">
    <name type="scientific">Delftia acidovorans</name>
    <name type="common">Pseudomonas acidovorans</name>
    <name type="synonym">Comamonas acidovorans</name>
    <dbReference type="NCBI Taxonomy" id="80866"/>
    <lineage>
        <taxon>Bacteria</taxon>
        <taxon>Pseudomonadati</taxon>
        <taxon>Pseudomonadota</taxon>
        <taxon>Betaproteobacteria</taxon>
        <taxon>Burkholderiales</taxon>
        <taxon>Comamonadaceae</taxon>
        <taxon>Delftia</taxon>
    </lineage>
</organism>
<feature type="domain" description="Diiron non-heme beta-hydroxylase N-terminal" evidence="2">
    <location>
        <begin position="8"/>
        <end position="238"/>
    </location>
</feature>
<feature type="domain" description="Metallo-beta-lactamase" evidence="1">
    <location>
        <begin position="273"/>
        <end position="422"/>
    </location>
</feature>
<evidence type="ECO:0000313" key="4">
    <source>
        <dbReference type="Proteomes" id="UP000594778"/>
    </source>
</evidence>
<accession>A0A7T2S761</accession>
<dbReference type="InterPro" id="IPR050114">
    <property type="entry name" value="UPF0173_UPF0282_UlaG_hydrolase"/>
</dbReference>
<evidence type="ECO:0000259" key="2">
    <source>
        <dbReference type="Pfam" id="PF18456"/>
    </source>
</evidence>
<dbReference type="EMBL" id="CP065668">
    <property type="protein sequence ID" value="QPS10134.1"/>
    <property type="molecule type" value="Genomic_DNA"/>
</dbReference>
<dbReference type="Gene3D" id="3.60.15.10">
    <property type="entry name" value="Ribonuclease Z/Hydroxyacylglutathione hydrolase-like"/>
    <property type="match status" value="1"/>
</dbReference>
<dbReference type="InterPro" id="IPR036866">
    <property type="entry name" value="RibonucZ/Hydroxyglut_hydro"/>
</dbReference>
<dbReference type="PANTHER" id="PTHR43546">
    <property type="entry name" value="UPF0173 METAL-DEPENDENT HYDROLASE MJ1163-RELATED"/>
    <property type="match status" value="1"/>
</dbReference>